<feature type="domain" description="Putative adhesin Stv" evidence="4">
    <location>
        <begin position="1487"/>
        <end position="1589"/>
    </location>
</feature>
<keyword evidence="8" id="KW-1185">Reference proteome</keyword>
<dbReference type="InterPro" id="IPR056823">
    <property type="entry name" value="TEN-like_YD-shell"/>
</dbReference>
<feature type="compositionally biased region" description="Basic and acidic residues" evidence="2">
    <location>
        <begin position="386"/>
        <end position="410"/>
    </location>
</feature>
<dbReference type="NCBIfam" id="TIGR01643">
    <property type="entry name" value="YD_repeat_2x"/>
    <property type="match status" value="14"/>
</dbReference>
<feature type="domain" description="Teneurin-like YD-shell" evidence="6">
    <location>
        <begin position="1343"/>
        <end position="1422"/>
    </location>
</feature>
<feature type="region of interest" description="Disordered" evidence="2">
    <location>
        <begin position="1428"/>
        <end position="1484"/>
    </location>
</feature>
<feature type="domain" description="Teneurin-like YD-shell" evidence="6">
    <location>
        <begin position="879"/>
        <end position="1013"/>
    </location>
</feature>
<feature type="compositionally biased region" description="Basic and acidic residues" evidence="2">
    <location>
        <begin position="234"/>
        <end position="257"/>
    </location>
</feature>
<dbReference type="InterPro" id="IPR049002">
    <property type="entry name" value="Stv"/>
</dbReference>
<evidence type="ECO:0000313" key="8">
    <source>
        <dbReference type="Proteomes" id="UP001607069"/>
    </source>
</evidence>
<dbReference type="PANTHER" id="PTHR32305">
    <property type="match status" value="1"/>
</dbReference>
<evidence type="ECO:0000259" key="4">
    <source>
        <dbReference type="Pfam" id="PF21527"/>
    </source>
</evidence>
<sequence length="1594" mass="172870">MGWDLVPDSLEDGFEKGVRKLGDGVEWLGDRTAEGLDKAGWESGADWVRDKSRSTANAMGADTEELQLGQTEDPRKLVYGSAGKLRSTAGHLKDFAKSFDNVGRGIKGLDSSGIEGEAADAFRTKAAEEPPRWFKAAEACEKAAGALEDFADTVEWAQGRAKEAITKYEAAVKASEDARTAHNKKVDAYNKAVDAYNAKAKAGDDPGTPPVCPAAFKDPGPAKAEEAEEILAEARKQRDTAAEKARSAVKAAREKAPPKPSYGEQFKYGMAGMHLENSHVLGGFVKSGTELVALARSLNPTDPYNLGHPGEYATTLNSTVAGLLQASNDPLGTGKQMVSAFMKDPAEGSGRLVFDAALTVLTGGAGASVKGARIAADAADAAADAGKARRALDRDGPEQHGSKPEERDSGGTDPVDLATGRMFLPQTDITLPGAMPLAFRRYVESGYTAGRWFGPSWASTVDQRLEVDAEGVVFVAEDGRLLAYPHPAPGVPTLPSAGSARMPLERTPDGGYTLTEPDTGRVRHFAPPPGGGGGGADGVARLERITDRAGHRILLAYDETTGAPLRIEHSGGYTLHLTVEDGRVTTLSLGDQVVRRYGYTDGHLTEVADSSGRPLRFEYDDEARVIAWTDSNDRRYDYVYDNLHRCIGEGGTEGHMQVRIAYDGIDPDTGHRVTTLTTAAGHATRHVIDDRCRTVATTDPNGHTTRYTYGDHRQPLTVTDPLGRTTAFAYDEHGRLTGLTRPDGRRIAVTRDGLGLPVEVREADGAVWRHAYDERGLRTATTDPAGHTTRYAYDERGHLASVTDALGQVTSVLCDAAGLPVEITDAPPASGGGTPMGAVTRYTRDAFGRPTAITDPLGAVTRLEWTVEGRLARRTGPDGAEESWEYDGEGNCVRHTDAAGGVTTYEYTHFDLLAARTGPDGVRHTFEHDAELRLTRVTNPQGLSWSYEYDPAGRLMSETDFDDRTLSYSYDAAGQLAARTTPLGETIAFAHDELGRLVRKEAGGRVTTFAYDAAGRPVEAVGPDAEVRWHRDRLGRVKTELVNGRALSLSYDALGRRTRRTTPTGAVSSLAYDAAGNRTALTTSGRTLDFTHDAAGRETARRIGEHLTLAQWWDPAGRLAGQALTAGPEAATVQQRTYHYRPDGHLTAVDDLLSGHRAFDLDPAGRVTAVTAADWSETYAYDAAGNQTSASWPAGHAAADATGERAYTGTRLTRAGRFRYEYDAAGRTVLRQRVRLSKKPDTWRYEWDAEDRLTTVTTPDGIRWRYLYDPLGRRIAKQRLAPDGSTVTEQVDFTWDGPVLVEQTTTSPDLPHPVALTWDHDGLTPLAQTERLLDPADQSEIDRRFFAIVTDLVGAPTELVDETGRIAWHTRTTLWGTTTWNRDATTYTPLRFPGQYHDPETGLHYNYFRYYDPATARYTTPDPLGLAPSPNPATYTTNPHVQIDPLGLSPCPPELDRRPRPPSHGQGNGNDWAANVTQRGRTDNSQVISGHGYYEMGAGDMIVPPGTWLKFYVEDGGRLKDSIGFEIETGGNRNPTETFGPGKSLPNYTVDVPRELNISSRSITVNAPTRLSEIVNEGMGAVHVVICREHKSPW</sequence>
<dbReference type="InterPro" id="IPR045351">
    <property type="entry name" value="DUF6531"/>
</dbReference>
<name>A0ABW7HT32_9ACTN</name>
<keyword evidence="1" id="KW-0677">Repeat</keyword>
<protein>
    <submittedName>
        <fullName evidence="7">T7SS-secreted protein</fullName>
    </submittedName>
</protein>
<accession>A0ABW7HT32</accession>
<dbReference type="PRINTS" id="PR00394">
    <property type="entry name" value="RHSPROTEIN"/>
</dbReference>
<dbReference type="PANTHER" id="PTHR32305:SF15">
    <property type="entry name" value="PROTEIN RHSA-RELATED"/>
    <property type="match status" value="1"/>
</dbReference>
<dbReference type="Pfam" id="PF21725">
    <property type="entry name" value="T7SS_signal"/>
    <property type="match status" value="1"/>
</dbReference>
<evidence type="ECO:0000259" key="5">
    <source>
        <dbReference type="Pfam" id="PF21725"/>
    </source>
</evidence>
<dbReference type="RefSeq" id="WP_279951489.1">
    <property type="nucleotide sequence ID" value="NZ_JARWBZ010000034.1"/>
</dbReference>
<feature type="domain" description="Putative T7SS secretion signal" evidence="5">
    <location>
        <begin position="11"/>
        <end position="260"/>
    </location>
</feature>
<evidence type="ECO:0000259" key="6">
    <source>
        <dbReference type="Pfam" id="PF25023"/>
    </source>
</evidence>
<dbReference type="InterPro" id="IPR022385">
    <property type="entry name" value="Rhs_assc_core"/>
</dbReference>
<feature type="compositionally biased region" description="Polar residues" evidence="2">
    <location>
        <begin position="1475"/>
        <end position="1484"/>
    </location>
</feature>
<dbReference type="NCBIfam" id="TIGR03696">
    <property type="entry name" value="Rhs_assc_core"/>
    <property type="match status" value="1"/>
</dbReference>
<feature type="region of interest" description="Disordered" evidence="2">
    <location>
        <begin position="234"/>
        <end position="261"/>
    </location>
</feature>
<proteinExistence type="predicted"/>
<evidence type="ECO:0000259" key="3">
    <source>
        <dbReference type="Pfam" id="PF20148"/>
    </source>
</evidence>
<feature type="domain" description="DUF6531" evidence="3">
    <location>
        <begin position="413"/>
        <end position="484"/>
    </location>
</feature>
<dbReference type="Pfam" id="PF05593">
    <property type="entry name" value="RHS_repeat"/>
    <property type="match status" value="7"/>
</dbReference>
<dbReference type="Pfam" id="PF25023">
    <property type="entry name" value="TEN_YD-shell"/>
    <property type="match status" value="2"/>
</dbReference>
<dbReference type="Pfam" id="PF21527">
    <property type="entry name" value="Stv"/>
    <property type="match status" value="1"/>
</dbReference>
<evidence type="ECO:0000256" key="2">
    <source>
        <dbReference type="SAM" id="MobiDB-lite"/>
    </source>
</evidence>
<organism evidence="7 8">
    <name type="scientific">Streptomyces chitinivorans</name>
    <dbReference type="NCBI Taxonomy" id="1257027"/>
    <lineage>
        <taxon>Bacteria</taxon>
        <taxon>Bacillati</taxon>
        <taxon>Actinomycetota</taxon>
        <taxon>Actinomycetes</taxon>
        <taxon>Kitasatosporales</taxon>
        <taxon>Streptomycetaceae</taxon>
        <taxon>Streptomyces</taxon>
    </lineage>
</organism>
<gene>
    <name evidence="7" type="ORF">ACG5V6_10165</name>
</gene>
<reference evidence="7 8" key="1">
    <citation type="submission" date="2024-10" db="EMBL/GenBank/DDBJ databases">
        <authorList>
            <person name="Cho J.-C."/>
        </authorList>
    </citation>
    <scope>NUCLEOTIDE SEQUENCE [LARGE SCALE GENOMIC DNA]</scope>
    <source>
        <strain evidence="7 8">KCTC29696</strain>
    </source>
</reference>
<dbReference type="Proteomes" id="UP001607069">
    <property type="component" value="Unassembled WGS sequence"/>
</dbReference>
<feature type="region of interest" description="Disordered" evidence="2">
    <location>
        <begin position="386"/>
        <end position="416"/>
    </location>
</feature>
<evidence type="ECO:0000256" key="1">
    <source>
        <dbReference type="ARBA" id="ARBA00022737"/>
    </source>
</evidence>
<comment type="caution">
    <text evidence="7">The sequence shown here is derived from an EMBL/GenBank/DDBJ whole genome shotgun (WGS) entry which is preliminary data.</text>
</comment>
<dbReference type="Pfam" id="PF20148">
    <property type="entry name" value="DUF6531"/>
    <property type="match status" value="1"/>
</dbReference>
<dbReference type="Gene3D" id="2.180.10.10">
    <property type="entry name" value="RHS repeat-associated core"/>
    <property type="match status" value="3"/>
</dbReference>
<dbReference type="InterPro" id="IPR031325">
    <property type="entry name" value="RHS_repeat"/>
</dbReference>
<dbReference type="InterPro" id="IPR049082">
    <property type="entry name" value="T7SS_signal"/>
</dbReference>
<dbReference type="EMBL" id="JBIHMK010000028">
    <property type="protein sequence ID" value="MFH0248575.1"/>
    <property type="molecule type" value="Genomic_DNA"/>
</dbReference>
<evidence type="ECO:0000313" key="7">
    <source>
        <dbReference type="EMBL" id="MFH0248575.1"/>
    </source>
</evidence>
<dbReference type="InterPro" id="IPR006530">
    <property type="entry name" value="YD"/>
</dbReference>
<dbReference type="InterPro" id="IPR050708">
    <property type="entry name" value="T6SS_VgrG/RHS"/>
</dbReference>